<organism evidence="1 2">
    <name type="scientific">Pseudomonas kermanshahensis</name>
    <dbReference type="NCBI Taxonomy" id="2745482"/>
    <lineage>
        <taxon>Bacteria</taxon>
        <taxon>Pseudomonadati</taxon>
        <taxon>Pseudomonadota</taxon>
        <taxon>Gammaproteobacteria</taxon>
        <taxon>Pseudomonadales</taxon>
        <taxon>Pseudomonadaceae</taxon>
        <taxon>Pseudomonas</taxon>
    </lineage>
</organism>
<keyword evidence="2" id="KW-1185">Reference proteome</keyword>
<reference evidence="1 2" key="1">
    <citation type="submission" date="2024-02" db="EMBL/GenBank/DDBJ databases">
        <title>Identification of pathogenicity and growth-promoting functions of Pseudomonas putida variants.</title>
        <authorList>
            <person name="Sun J."/>
        </authorList>
    </citation>
    <scope>NUCLEOTIDE SEQUENCE [LARGE SCALE GENOMIC DNA]</scope>
    <source>
        <strain evidence="1 2">A04</strain>
    </source>
</reference>
<accession>A0ABU8R9N3</accession>
<dbReference type="InterPro" id="IPR029058">
    <property type="entry name" value="AB_hydrolase_fold"/>
</dbReference>
<name>A0ABU8R9N3_9PSED</name>
<comment type="caution">
    <text evidence="1">The sequence shown here is derived from an EMBL/GenBank/DDBJ whole genome shotgun (WGS) entry which is preliminary data.</text>
</comment>
<proteinExistence type="predicted"/>
<evidence type="ECO:0000313" key="2">
    <source>
        <dbReference type="Proteomes" id="UP001377692"/>
    </source>
</evidence>
<dbReference type="RefSeq" id="WP_339550134.1">
    <property type="nucleotide sequence ID" value="NZ_JBBHLD010000016.1"/>
</dbReference>
<sequence length="325" mass="36151">MSDALSDIGAYNYFMVDHSAYPSCDNLLHVSRKDPGAKELVVALANAGFSLYKSEEHVSKFVRNSEIANFWHRVKEGDFLTSDGLVYQVDLPANPAVSKLLVVFSSIGEDIFMSSLMRMFTFNFKSIAKYIPADAAVLRIADIGSVVGSFYLNNNSDRTFGDRVTALIHKVSDDLRVSAENVTLYGASKGGTAALYHGVTGGFNAVVVDPIVSDEYYERVFADSHFTQGTFPETKQQTFSRILESDRLLKQKISIIYSARSPQYSYIGSIVRESKLGRQFNYLNSLNPLINDHPDVGVQTVNIAVMLINMSMYHLKPDTYNIEVV</sequence>
<evidence type="ECO:0000313" key="1">
    <source>
        <dbReference type="EMBL" id="MEJ5906535.1"/>
    </source>
</evidence>
<dbReference type="NCBIfam" id="NF033892">
    <property type="entry name" value="XcbB_CpsF_sero"/>
    <property type="match status" value="1"/>
</dbReference>
<dbReference type="EMBL" id="JBBHLD010000016">
    <property type="protein sequence ID" value="MEJ5906535.1"/>
    <property type="molecule type" value="Genomic_DNA"/>
</dbReference>
<gene>
    <name evidence="1" type="ORF">V7V80_17770</name>
</gene>
<dbReference type="Proteomes" id="UP001377692">
    <property type="component" value="Unassembled WGS sequence"/>
</dbReference>
<protein>
    <submittedName>
        <fullName evidence="1">XcbB/CpsF family capsular polysaccharide biosynthesis protein</fullName>
    </submittedName>
</protein>
<dbReference type="SUPFAM" id="SSF53474">
    <property type="entry name" value="alpha/beta-Hydrolases"/>
    <property type="match status" value="1"/>
</dbReference>